<feature type="transmembrane region" description="Helical" evidence="3">
    <location>
        <begin position="241"/>
        <end position="260"/>
    </location>
</feature>
<organism evidence="5 6">
    <name type="scientific">Streptomyces iconiensis</name>
    <dbReference type="NCBI Taxonomy" id="1384038"/>
    <lineage>
        <taxon>Bacteria</taxon>
        <taxon>Bacillati</taxon>
        <taxon>Actinomycetota</taxon>
        <taxon>Actinomycetes</taxon>
        <taxon>Kitasatosporales</taxon>
        <taxon>Streptomycetaceae</taxon>
        <taxon>Streptomyces</taxon>
    </lineage>
</organism>
<comment type="similarity">
    <text evidence="1">Belongs to the ThrE exporter (TC 2.A.79) family.</text>
</comment>
<evidence type="ECO:0000256" key="1">
    <source>
        <dbReference type="ARBA" id="ARBA00034125"/>
    </source>
</evidence>
<dbReference type="PANTHER" id="PTHR31082">
    <property type="entry name" value="PHEROMONE-REGULATED MEMBRANE PROTEIN 10"/>
    <property type="match status" value="1"/>
</dbReference>
<evidence type="ECO:0000256" key="3">
    <source>
        <dbReference type="SAM" id="Phobius"/>
    </source>
</evidence>
<feature type="compositionally biased region" description="Basic and acidic residues" evidence="2">
    <location>
        <begin position="558"/>
        <end position="569"/>
    </location>
</feature>
<dbReference type="Pfam" id="PF06738">
    <property type="entry name" value="ThrE"/>
    <property type="match status" value="1"/>
</dbReference>
<reference evidence="5 6" key="1">
    <citation type="submission" date="2023-05" db="EMBL/GenBank/DDBJ databases">
        <title>Streptantibioticus silvisoli sp. nov., acidotolerant actinomycetes 1 from pine litter.</title>
        <authorList>
            <person name="Swiecimska M."/>
            <person name="Golinska P."/>
            <person name="Sangal V."/>
            <person name="Wachnowicz B."/>
            <person name="Goodfellow M."/>
        </authorList>
    </citation>
    <scope>NUCLEOTIDE SEQUENCE [LARGE SCALE GENOMIC DNA]</scope>
    <source>
        <strain evidence="5 6">DSM 42109</strain>
    </source>
</reference>
<comment type="caution">
    <text evidence="5">The sequence shown here is derived from an EMBL/GenBank/DDBJ whole genome shotgun (WGS) entry which is preliminary data.</text>
</comment>
<feature type="domain" description="Threonine/serine exporter-like N-terminal" evidence="4">
    <location>
        <begin position="87"/>
        <end position="325"/>
    </location>
</feature>
<feature type="transmembrane region" description="Helical" evidence="3">
    <location>
        <begin position="342"/>
        <end position="358"/>
    </location>
</feature>
<feature type="compositionally biased region" description="Low complexity" evidence="2">
    <location>
        <begin position="512"/>
        <end position="557"/>
    </location>
</feature>
<feature type="compositionally biased region" description="Low complexity" evidence="2">
    <location>
        <begin position="491"/>
        <end position="506"/>
    </location>
</feature>
<evidence type="ECO:0000313" key="6">
    <source>
        <dbReference type="Proteomes" id="UP001214441"/>
    </source>
</evidence>
<gene>
    <name evidence="5" type="ORF">NMN56_006190</name>
</gene>
<feature type="transmembrane region" description="Helical" evidence="3">
    <location>
        <begin position="389"/>
        <end position="408"/>
    </location>
</feature>
<feature type="transmembrane region" description="Helical" evidence="3">
    <location>
        <begin position="272"/>
        <end position="293"/>
    </location>
</feature>
<keyword evidence="3" id="KW-1133">Transmembrane helix</keyword>
<evidence type="ECO:0000259" key="4">
    <source>
        <dbReference type="Pfam" id="PF06738"/>
    </source>
</evidence>
<feature type="transmembrane region" description="Helical" evidence="3">
    <location>
        <begin position="305"/>
        <end position="322"/>
    </location>
</feature>
<evidence type="ECO:0000313" key="5">
    <source>
        <dbReference type="EMBL" id="MDJ1131553.1"/>
    </source>
</evidence>
<dbReference type="RefSeq" id="WP_274042730.1">
    <property type="nucleotide sequence ID" value="NZ_JANCPR020000005.1"/>
</dbReference>
<feature type="transmembrane region" description="Helical" evidence="3">
    <location>
        <begin position="417"/>
        <end position="436"/>
    </location>
</feature>
<keyword evidence="3" id="KW-0812">Transmembrane</keyword>
<accession>A0ABT6ZR58</accession>
<feature type="transmembrane region" description="Helical" evidence="3">
    <location>
        <begin position="191"/>
        <end position="209"/>
    </location>
</feature>
<name>A0ABT6ZR58_9ACTN</name>
<keyword evidence="6" id="KW-1185">Reference proteome</keyword>
<feature type="transmembrane region" description="Helical" evidence="3">
    <location>
        <begin position="448"/>
        <end position="472"/>
    </location>
</feature>
<dbReference type="PANTHER" id="PTHR31082:SF4">
    <property type="entry name" value="PHEROMONE-REGULATED MEMBRANE PROTEIN 10"/>
    <property type="match status" value="1"/>
</dbReference>
<feature type="region of interest" description="Disordered" evidence="2">
    <location>
        <begin position="482"/>
        <end position="569"/>
    </location>
</feature>
<dbReference type="InterPro" id="IPR051361">
    <property type="entry name" value="ThrE/Ser_Exporter"/>
</dbReference>
<dbReference type="Proteomes" id="UP001214441">
    <property type="component" value="Unassembled WGS sequence"/>
</dbReference>
<protein>
    <submittedName>
        <fullName evidence="5">Threonine/serine exporter family protein</fullName>
    </submittedName>
</protein>
<dbReference type="EMBL" id="JANCPR020000005">
    <property type="protein sequence ID" value="MDJ1131553.1"/>
    <property type="molecule type" value="Genomic_DNA"/>
</dbReference>
<sequence length="569" mass="58241">MPEQRAVPERAVKGAGLRRRVRETGTLAKQAAGLAKEAGPARRRRGHALTFRVPWTRRGRQRGTITVPPADEDEQRQWTRELAAVLCAVGGEMLRAGRRTTEVEDNLRDIATRYGVRARCFIVPTGLFVRAGGGADGIGGELDFAPVGGPDMRLDQVQAVDALVARMRATALPFDEVRGALEGERALPVRFSPYATVFGYVLLTVGLGALQHATLAALAGYAVLGLVVGVLRLLAKRFPVLQTALPVVAAALVTVLALRWSGPLLHEPAARLFVPPLIAFLPGSALTMGSVEVATGAVLSGVSRLAGGLNVLLLLAFGILIGTDVVPERPLGGPVPEALGAWAPWCGVLLLGCGFMLHHSAPRGALLWLLGALLVERAVQVAGSVALSNALGVFAAGAMLPLIASWIGRRSGTPDQVIFLPCFWLLVPGSTGLRGFSELLVSHDPSSLTILVNTVITVIAIALGVLVGAGFLHRTRLELAAPSPGAGGASGAASTSGETASDTGEAGKAGEAGEAQRGVAGTGAAEGEAGEAANGEALGEASGQGAAGEASAGPAADAGREAGREPGRG</sequence>
<keyword evidence="3" id="KW-0472">Membrane</keyword>
<dbReference type="InterPro" id="IPR010619">
    <property type="entry name" value="ThrE-like_N"/>
</dbReference>
<proteinExistence type="inferred from homology"/>
<feature type="transmembrane region" description="Helical" evidence="3">
    <location>
        <begin position="215"/>
        <end position="234"/>
    </location>
</feature>
<feature type="transmembrane region" description="Helical" evidence="3">
    <location>
        <begin position="365"/>
        <end position="383"/>
    </location>
</feature>
<evidence type="ECO:0000256" key="2">
    <source>
        <dbReference type="SAM" id="MobiDB-lite"/>
    </source>
</evidence>